<comment type="caution">
    <text evidence="1">The sequence shown here is derived from an EMBL/GenBank/DDBJ whole genome shotgun (WGS) entry which is preliminary data.</text>
</comment>
<dbReference type="EMBL" id="VSZS01000066">
    <property type="protein sequence ID" value="TYR30579.1"/>
    <property type="molecule type" value="Genomic_DNA"/>
</dbReference>
<dbReference type="SUPFAM" id="SSF53756">
    <property type="entry name" value="UDP-Glycosyltransferase/glycogen phosphorylase"/>
    <property type="match status" value="1"/>
</dbReference>
<keyword evidence="2" id="KW-1185">Reference proteome</keyword>
<proteinExistence type="predicted"/>
<reference evidence="1 2" key="1">
    <citation type="submission" date="2019-08" db="EMBL/GenBank/DDBJ databases">
        <authorList>
            <person name="Seo Y.L."/>
        </authorList>
    </citation>
    <scope>NUCLEOTIDE SEQUENCE [LARGE SCALE GENOMIC DNA]</scope>
    <source>
        <strain evidence="1 2">MaA-C15</strain>
    </source>
</reference>
<sequence length="351" mass="39901">MALAERETMPFPALETDVSGAPLVLLFYHGYERYALPGVGGSLYSNGRRIARYAWRSLRRRQVHTGFYTAFLSLVRSLRAAGCNVRINDFAAARARPHYPIGLAGYPGVIEAVDLPNPVVFGHGDLGLPDRTVQIAGQERMRILIQPCQWAVDYNRPYCGDKLRVWPAGVDRYTGPQMALADKPVDFLIYDKIRWHRDQRVPEVLDRVTERLDKAGRSHRVLRYGGHIRSDYDSALKECRALLFLCEHETQGLAYQEAMAANVPVLAWDEGELVDPILRRFASPKLTVSSVPYFDERCGMTFRIDDFEDVLPLFWSRLGSFEPRAYMNERLSMERAATDYLALYSSLAVTC</sequence>
<dbReference type="AlphaFoldDB" id="A0A5D4GS68"/>
<dbReference type="Proteomes" id="UP000323258">
    <property type="component" value="Unassembled WGS sequence"/>
</dbReference>
<name>A0A5D4GS68_9HYPH</name>
<reference evidence="1 2" key="2">
    <citation type="submission" date="2019-09" db="EMBL/GenBank/DDBJ databases">
        <title>Mesorhizobium sp. MaA-C15 isolated from Microcystis aeruginosa.</title>
        <authorList>
            <person name="Jeong S.E."/>
            <person name="Jin H.M."/>
            <person name="Jeon C.O."/>
        </authorList>
    </citation>
    <scope>NUCLEOTIDE SEQUENCE [LARGE SCALE GENOMIC DNA]</scope>
    <source>
        <strain evidence="1 2">MaA-C15</strain>
    </source>
</reference>
<keyword evidence="1" id="KW-0808">Transferase</keyword>
<dbReference type="OrthoDB" id="7374792at2"/>
<accession>A0A5D4GS68</accession>
<protein>
    <submittedName>
        <fullName evidence="1">Glycosyltransferase</fullName>
    </submittedName>
</protein>
<gene>
    <name evidence="1" type="ORF">FY036_17865</name>
</gene>
<dbReference type="RefSeq" id="WP_148916115.1">
    <property type="nucleotide sequence ID" value="NZ_VSZS01000066.1"/>
</dbReference>
<organism evidence="1 2">
    <name type="scientific">Neoaquamicrobium microcysteis</name>
    <dbReference type="NCBI Taxonomy" id="2682781"/>
    <lineage>
        <taxon>Bacteria</taxon>
        <taxon>Pseudomonadati</taxon>
        <taxon>Pseudomonadota</taxon>
        <taxon>Alphaproteobacteria</taxon>
        <taxon>Hyphomicrobiales</taxon>
        <taxon>Phyllobacteriaceae</taxon>
        <taxon>Neoaquamicrobium</taxon>
    </lineage>
</organism>
<evidence type="ECO:0000313" key="1">
    <source>
        <dbReference type="EMBL" id="TYR30579.1"/>
    </source>
</evidence>
<evidence type="ECO:0000313" key="2">
    <source>
        <dbReference type="Proteomes" id="UP000323258"/>
    </source>
</evidence>
<dbReference type="GO" id="GO:0016740">
    <property type="term" value="F:transferase activity"/>
    <property type="evidence" value="ECO:0007669"/>
    <property type="project" value="UniProtKB-KW"/>
</dbReference>
<dbReference type="Gene3D" id="3.40.50.2000">
    <property type="entry name" value="Glycogen Phosphorylase B"/>
    <property type="match status" value="1"/>
</dbReference>